<dbReference type="SUPFAM" id="SSF101473">
    <property type="entry name" value="DhaL-like"/>
    <property type="match status" value="1"/>
</dbReference>
<gene>
    <name evidence="4" type="ORF">SYYSPA8_02850</name>
</gene>
<dbReference type="PANTHER" id="PTHR28629">
    <property type="entry name" value="TRIOKINASE/FMN CYCLASE"/>
    <property type="match status" value="1"/>
</dbReference>
<evidence type="ECO:0000259" key="3">
    <source>
        <dbReference type="PROSITE" id="PS51480"/>
    </source>
</evidence>
<dbReference type="EMBL" id="BSBI01000001">
    <property type="protein sequence ID" value="GLF93189.1"/>
    <property type="molecule type" value="Genomic_DNA"/>
</dbReference>
<sequence>MAEDGAFTERWVRAFARSVESCESELTALDQLAGDGDFGANLRSGLRTGVGALDRAAGPRAAHEPLRLLATAFLDHVGGTSGPLFGLLFQELAAAAEADAPLLTTRALAAGTGRGMAAIRRVGGAAPGDKTLLDALHPAALALAACPPATPPGQALDRAATAAWDGVRRTAGLTARRGRASYLGARASGVPDPGAVGVALLLGSAARPVTTLGPLLSGPAAPVSP</sequence>
<evidence type="ECO:0000256" key="1">
    <source>
        <dbReference type="ARBA" id="ARBA00022679"/>
    </source>
</evidence>
<dbReference type="SMART" id="SM01120">
    <property type="entry name" value="Dak2"/>
    <property type="match status" value="1"/>
</dbReference>
<dbReference type="InterPro" id="IPR050861">
    <property type="entry name" value="Dihydroxyacetone_Kinase"/>
</dbReference>
<dbReference type="Gene3D" id="1.25.40.340">
    <property type="match status" value="1"/>
</dbReference>
<protein>
    <submittedName>
        <fullName evidence="4">DAK2 domain-containing protein</fullName>
    </submittedName>
</protein>
<feature type="domain" description="DhaL" evidence="3">
    <location>
        <begin position="6"/>
        <end position="207"/>
    </location>
</feature>
<dbReference type="PANTHER" id="PTHR28629:SF4">
    <property type="entry name" value="TRIOKINASE_FMN CYCLASE"/>
    <property type="match status" value="1"/>
</dbReference>
<dbReference type="Proteomes" id="UP001291653">
    <property type="component" value="Unassembled WGS sequence"/>
</dbReference>
<dbReference type="RefSeq" id="WP_323445278.1">
    <property type="nucleotide sequence ID" value="NZ_BSBI01000001.1"/>
</dbReference>
<evidence type="ECO:0000313" key="5">
    <source>
        <dbReference type="Proteomes" id="UP001291653"/>
    </source>
</evidence>
<proteinExistence type="predicted"/>
<keyword evidence="1" id="KW-0808">Transferase</keyword>
<evidence type="ECO:0000256" key="2">
    <source>
        <dbReference type="ARBA" id="ARBA00022777"/>
    </source>
</evidence>
<dbReference type="Pfam" id="PF02734">
    <property type="entry name" value="Dak2"/>
    <property type="match status" value="1"/>
</dbReference>
<keyword evidence="2" id="KW-0418">Kinase</keyword>
<name>A0ABQ5NSP6_9ACTN</name>
<reference evidence="4 5" key="1">
    <citation type="submission" date="2022-10" db="EMBL/GenBank/DDBJ databases">
        <title>Draft genome sequence of Streptomyces sp. YSPA8.</title>
        <authorList>
            <person name="Moriuchi R."/>
            <person name="Dohra H."/>
            <person name="Yamamura H."/>
            <person name="Kodani S."/>
        </authorList>
    </citation>
    <scope>NUCLEOTIDE SEQUENCE [LARGE SCALE GENOMIC DNA]</scope>
    <source>
        <strain evidence="4 5">YSPA8</strain>
    </source>
</reference>
<dbReference type="PROSITE" id="PS51480">
    <property type="entry name" value="DHAL"/>
    <property type="match status" value="1"/>
</dbReference>
<organism evidence="4 5">
    <name type="scientific">Streptomyces yaizuensis</name>
    <dbReference type="NCBI Taxonomy" id="2989713"/>
    <lineage>
        <taxon>Bacteria</taxon>
        <taxon>Bacillati</taxon>
        <taxon>Actinomycetota</taxon>
        <taxon>Actinomycetes</taxon>
        <taxon>Kitasatosporales</taxon>
        <taxon>Streptomycetaceae</taxon>
        <taxon>Streptomyces</taxon>
    </lineage>
</organism>
<dbReference type="InterPro" id="IPR004007">
    <property type="entry name" value="DhaL_dom"/>
</dbReference>
<dbReference type="InterPro" id="IPR036117">
    <property type="entry name" value="DhaL_dom_sf"/>
</dbReference>
<evidence type="ECO:0000313" key="4">
    <source>
        <dbReference type="EMBL" id="GLF93189.1"/>
    </source>
</evidence>
<accession>A0ABQ5NSP6</accession>
<keyword evidence="5" id="KW-1185">Reference proteome</keyword>
<comment type="caution">
    <text evidence="4">The sequence shown here is derived from an EMBL/GenBank/DDBJ whole genome shotgun (WGS) entry which is preliminary data.</text>
</comment>